<comment type="subcellular location">
    <subcellularLocation>
        <location evidence="1 12">Golgi apparatus</location>
        <location evidence="1 12">Golgi stack membrane</location>
        <topology evidence="1 12">Single-pass type II membrane protein</topology>
    </subcellularLocation>
</comment>
<keyword evidence="10 12" id="KW-0472">Membrane</keyword>
<evidence type="ECO:0000256" key="10">
    <source>
        <dbReference type="ARBA" id="ARBA00023136"/>
    </source>
</evidence>
<dbReference type="EC" id="2.4.1.-" evidence="12"/>
<keyword evidence="5 12" id="KW-0808">Transferase</keyword>
<evidence type="ECO:0000256" key="2">
    <source>
        <dbReference type="ARBA" id="ARBA00004922"/>
    </source>
</evidence>
<keyword evidence="6 12" id="KW-0812">Transmembrane</keyword>
<keyword evidence="7" id="KW-0735">Signal-anchor</keyword>
<dbReference type="Pfam" id="PF17039">
    <property type="entry name" value="Glyco_tran_10_N"/>
    <property type="match status" value="1"/>
</dbReference>
<dbReference type="PANTHER" id="PTHR48438:SF1">
    <property type="entry name" value="ALPHA-(1,3)-FUCOSYLTRANSFERASE C-RELATED"/>
    <property type="match status" value="1"/>
</dbReference>
<evidence type="ECO:0000313" key="15">
    <source>
        <dbReference type="Proteomes" id="UP000694920"/>
    </source>
</evidence>
<evidence type="ECO:0000256" key="3">
    <source>
        <dbReference type="ARBA" id="ARBA00008919"/>
    </source>
</evidence>
<reference evidence="16" key="1">
    <citation type="submission" date="2025-08" db="UniProtKB">
        <authorList>
            <consortium name="RefSeq"/>
        </authorList>
    </citation>
    <scope>IDENTIFICATION</scope>
</reference>
<dbReference type="FunFam" id="3.40.50.11660:FF:000004">
    <property type="entry name" value="Glycoprotein 3-alpha-L-fucosyltransferase A"/>
    <property type="match status" value="1"/>
</dbReference>
<evidence type="ECO:0000256" key="7">
    <source>
        <dbReference type="ARBA" id="ARBA00022968"/>
    </source>
</evidence>
<dbReference type="GO" id="GO:0032580">
    <property type="term" value="C:Golgi cisterna membrane"/>
    <property type="evidence" value="ECO:0007669"/>
    <property type="project" value="UniProtKB-SubCell"/>
</dbReference>
<dbReference type="Pfam" id="PF00852">
    <property type="entry name" value="Glyco_transf_10"/>
    <property type="match status" value="1"/>
</dbReference>
<organism evidence="15 16">
    <name type="scientific">Cephus cinctus</name>
    <name type="common">Wheat stem sawfly</name>
    <dbReference type="NCBI Taxonomy" id="211228"/>
    <lineage>
        <taxon>Eukaryota</taxon>
        <taxon>Metazoa</taxon>
        <taxon>Ecdysozoa</taxon>
        <taxon>Arthropoda</taxon>
        <taxon>Hexapoda</taxon>
        <taxon>Insecta</taxon>
        <taxon>Pterygota</taxon>
        <taxon>Neoptera</taxon>
        <taxon>Endopterygota</taxon>
        <taxon>Hymenoptera</taxon>
        <taxon>Cephoidea</taxon>
        <taxon>Cephidae</taxon>
        <taxon>Cephus</taxon>
    </lineage>
</organism>
<proteinExistence type="inferred from homology"/>
<feature type="transmembrane region" description="Helical" evidence="12">
    <location>
        <begin position="16"/>
        <end position="35"/>
    </location>
</feature>
<accession>A0AAJ7FFB0</accession>
<protein>
    <recommendedName>
        <fullName evidence="12">Fucosyltransferase</fullName>
        <ecNumber evidence="12">2.4.1.-</ecNumber>
    </recommendedName>
</protein>
<dbReference type="PANTHER" id="PTHR48438">
    <property type="entry name" value="ALPHA-(1,3)-FUCOSYLTRANSFERASE C-RELATED"/>
    <property type="match status" value="1"/>
</dbReference>
<evidence type="ECO:0000256" key="6">
    <source>
        <dbReference type="ARBA" id="ARBA00022692"/>
    </source>
</evidence>
<dbReference type="SUPFAM" id="SSF53756">
    <property type="entry name" value="UDP-Glycosyltransferase/glycogen phosphorylase"/>
    <property type="match status" value="1"/>
</dbReference>
<keyword evidence="4 12" id="KW-0328">Glycosyltransferase</keyword>
<evidence type="ECO:0000256" key="8">
    <source>
        <dbReference type="ARBA" id="ARBA00022989"/>
    </source>
</evidence>
<dbReference type="RefSeq" id="XP_015588970.1">
    <property type="nucleotide sequence ID" value="XM_015733484.2"/>
</dbReference>
<evidence type="ECO:0000256" key="5">
    <source>
        <dbReference type="ARBA" id="ARBA00022679"/>
    </source>
</evidence>
<evidence type="ECO:0000256" key="11">
    <source>
        <dbReference type="ARBA" id="ARBA00023180"/>
    </source>
</evidence>
<dbReference type="KEGG" id="ccin:107264811"/>
<dbReference type="Gene3D" id="3.40.50.11660">
    <property type="entry name" value="Glycosyl transferase family 10, C-terminal domain"/>
    <property type="match status" value="1"/>
</dbReference>
<feature type="domain" description="Fucosyltransferase C-terminal" evidence="13">
    <location>
        <begin position="221"/>
        <end position="396"/>
    </location>
</feature>
<sequence>MYIKNVLRFLNSSITLKTYGLICIVLCSLIILWLHQLNRDQNSLNRSNLVDQTRREDALILKILNPSNPNSYSRTRKILYWTKMFQSDNFYFGDGDIFAACPVWNCIATNDRTIEDVTEFDAIMFHGPEIDILDLPRKRYSRQRYIFVDLETPIYHPIQNREIYKNFFNWSMTYRRDSSLMRPYGIVRNVRTNEVIPPHIPAMWKDVSKGKISEKSRDIVKSKTRQIAWFVSNCKTLSRREDYVDVLKQYVDVDVFGSCSNFSCDTRLGAECYKMVERKYYFYLAFENSLCKDYVTEKAFKFLEYDVVPIVYGAVDYAGVLPPHSYIDIMDFKSPKTLASFLWELSYDSERYLEYFRWKDMYKVQTIPNEHTLCELCQKLHVEPRLPEVIEDVYKWWTKEQCWRFDGTILGIN</sequence>
<evidence type="ECO:0000256" key="4">
    <source>
        <dbReference type="ARBA" id="ARBA00022676"/>
    </source>
</evidence>
<evidence type="ECO:0000256" key="9">
    <source>
        <dbReference type="ARBA" id="ARBA00023034"/>
    </source>
</evidence>
<dbReference type="InterPro" id="IPR055270">
    <property type="entry name" value="Glyco_tran_10_C"/>
</dbReference>
<keyword evidence="11" id="KW-0325">Glycoprotein</keyword>
<evidence type="ECO:0000256" key="1">
    <source>
        <dbReference type="ARBA" id="ARBA00004447"/>
    </source>
</evidence>
<evidence type="ECO:0000256" key="12">
    <source>
        <dbReference type="RuleBase" id="RU003832"/>
    </source>
</evidence>
<feature type="domain" description="Fucosyltransferase N-terminal" evidence="14">
    <location>
        <begin position="74"/>
        <end position="185"/>
    </location>
</feature>
<name>A0AAJ7FFB0_CEPCN</name>
<comment type="pathway">
    <text evidence="2">Protein modification; protein glycosylation.</text>
</comment>
<dbReference type="Proteomes" id="UP000694920">
    <property type="component" value="Unplaced"/>
</dbReference>
<dbReference type="InterPro" id="IPR038577">
    <property type="entry name" value="GT10-like_C_sf"/>
</dbReference>
<dbReference type="GO" id="GO:0008417">
    <property type="term" value="F:fucosyltransferase activity"/>
    <property type="evidence" value="ECO:0007669"/>
    <property type="project" value="InterPro"/>
</dbReference>
<dbReference type="InterPro" id="IPR001503">
    <property type="entry name" value="Glyco_trans_10"/>
</dbReference>
<keyword evidence="8 12" id="KW-1133">Transmembrane helix</keyword>
<evidence type="ECO:0000259" key="13">
    <source>
        <dbReference type="Pfam" id="PF00852"/>
    </source>
</evidence>
<evidence type="ECO:0000313" key="16">
    <source>
        <dbReference type="RefSeq" id="XP_015588970.1"/>
    </source>
</evidence>
<comment type="similarity">
    <text evidence="3 12">Belongs to the glycosyltransferase 10 family.</text>
</comment>
<evidence type="ECO:0000259" key="14">
    <source>
        <dbReference type="Pfam" id="PF17039"/>
    </source>
</evidence>
<keyword evidence="15" id="KW-1185">Reference proteome</keyword>
<dbReference type="InterPro" id="IPR031481">
    <property type="entry name" value="Glyco_tran_10_N"/>
</dbReference>
<dbReference type="GeneID" id="107264811"/>
<keyword evidence="9 12" id="KW-0333">Golgi apparatus</keyword>
<dbReference type="AlphaFoldDB" id="A0AAJ7FFB0"/>
<gene>
    <name evidence="16" type="primary">LOC107264811</name>
</gene>